<feature type="transmembrane region" description="Helical" evidence="1">
    <location>
        <begin position="81"/>
        <end position="100"/>
    </location>
</feature>
<feature type="transmembrane region" description="Helical" evidence="1">
    <location>
        <begin position="212"/>
        <end position="229"/>
    </location>
</feature>
<dbReference type="Pfam" id="PF04235">
    <property type="entry name" value="DUF418"/>
    <property type="match status" value="1"/>
</dbReference>
<feature type="domain" description="DUF418" evidence="2">
    <location>
        <begin position="177"/>
        <end position="313"/>
    </location>
</feature>
<dbReference type="PANTHER" id="PTHR30590:SF2">
    <property type="entry name" value="INNER MEMBRANE PROTEIN"/>
    <property type="match status" value="1"/>
</dbReference>
<feature type="transmembrane region" description="Helical" evidence="1">
    <location>
        <begin position="120"/>
        <end position="143"/>
    </location>
</feature>
<evidence type="ECO:0000259" key="2">
    <source>
        <dbReference type="Pfam" id="PF04235"/>
    </source>
</evidence>
<dbReference type="EMBL" id="CP011853">
    <property type="protein sequence ID" value="ALG83529.1"/>
    <property type="molecule type" value="Genomic_DNA"/>
</dbReference>
<dbReference type="STRING" id="1136941.ACH46_02155"/>
<feature type="transmembrane region" description="Helical" evidence="1">
    <location>
        <begin position="273"/>
        <end position="297"/>
    </location>
</feature>
<reference evidence="4" key="1">
    <citation type="submission" date="2015-06" db="EMBL/GenBank/DDBJ databases">
        <title>Complete genome sequence and metabolic analysis of phthalate degradation pathway in Gordonia sp. QH-11.</title>
        <authorList>
            <person name="Jin D."/>
            <person name="Kong X."/>
            <person name="Bai Z."/>
        </authorList>
    </citation>
    <scope>NUCLEOTIDE SEQUENCE [LARGE SCALE GENOMIC DNA]</scope>
    <source>
        <strain evidence="4">QH-11</strain>
    </source>
</reference>
<dbReference type="AlphaFoldDB" id="A0A0N9N963"/>
<protein>
    <recommendedName>
        <fullName evidence="2">DUF418 domain-containing protein</fullName>
    </recommendedName>
</protein>
<proteinExistence type="predicted"/>
<sequence>MNTSRYHFLDMLRGLAIAGILLVNAYDIVRLGSAVTGSPAGRAALDYGVQSRFVPIFAVLFGVSMWLIVDGARRRGDAVGGALVLRMIAIGAIGVAHSFFYDGDILREYAIVGLLAIPAVLWLSPWLSLTIGAALTAVSFGFLGGGVESVPGLVLLGIGAAGAGLPALLERGGRALWVAVGLLVPIVAVLTWQHVQVGGGDPRFSIEGTRAGLATAALYVIVAAVIWQWGPARRVLSACFISLGRTSLSSYVGANVIVVGLAKGFDFTHAESVWPLLGLCALVLFAQAVAATIWLHYFTNGPLEWVLRAITWRTVPKLRRVGAHRAGRRIAADQQIPALHPVEFVR</sequence>
<dbReference type="OrthoDB" id="9807744at2"/>
<keyword evidence="1" id="KW-0812">Transmembrane</keyword>
<organism evidence="3 4">
    <name type="scientific">Gordonia phthalatica</name>
    <dbReference type="NCBI Taxonomy" id="1136941"/>
    <lineage>
        <taxon>Bacteria</taxon>
        <taxon>Bacillati</taxon>
        <taxon>Actinomycetota</taxon>
        <taxon>Actinomycetes</taxon>
        <taxon>Mycobacteriales</taxon>
        <taxon>Gordoniaceae</taxon>
        <taxon>Gordonia</taxon>
    </lineage>
</organism>
<evidence type="ECO:0000313" key="4">
    <source>
        <dbReference type="Proteomes" id="UP000063789"/>
    </source>
</evidence>
<feature type="transmembrane region" description="Helical" evidence="1">
    <location>
        <begin position="175"/>
        <end position="192"/>
    </location>
</feature>
<feature type="transmembrane region" description="Helical" evidence="1">
    <location>
        <begin position="235"/>
        <end position="261"/>
    </location>
</feature>
<feature type="transmembrane region" description="Helical" evidence="1">
    <location>
        <begin position="49"/>
        <end position="69"/>
    </location>
</feature>
<name>A0A0N9N963_9ACTN</name>
<dbReference type="KEGG" id="goq:ACH46_02155"/>
<dbReference type="InterPro" id="IPR052529">
    <property type="entry name" value="Bact_Transport_Assoc"/>
</dbReference>
<feature type="transmembrane region" description="Helical" evidence="1">
    <location>
        <begin position="150"/>
        <end position="169"/>
    </location>
</feature>
<dbReference type="InterPro" id="IPR007349">
    <property type="entry name" value="DUF418"/>
</dbReference>
<evidence type="ECO:0000313" key="3">
    <source>
        <dbReference type="EMBL" id="ALG83529.1"/>
    </source>
</evidence>
<dbReference type="Proteomes" id="UP000063789">
    <property type="component" value="Chromosome"/>
</dbReference>
<dbReference type="RefSeq" id="WP_062391483.1">
    <property type="nucleotide sequence ID" value="NZ_CP011853.1"/>
</dbReference>
<reference evidence="3 4" key="2">
    <citation type="journal article" date="2017" name="Int. J. Syst. Evol. Microbiol.">
        <title>Gordonia phthalatica sp. nov., a di-n-butyl phthalate-degrading bacterium isolated from activated sludge.</title>
        <authorList>
            <person name="Jin D."/>
            <person name="Kong X."/>
            <person name="Jia M."/>
            <person name="Yu X."/>
            <person name="Wang X."/>
            <person name="Zhuang X."/>
            <person name="Deng Y."/>
            <person name="Bai Z."/>
        </authorList>
    </citation>
    <scope>NUCLEOTIDE SEQUENCE [LARGE SCALE GENOMIC DNA]</scope>
    <source>
        <strain evidence="3 4">QH-11</strain>
    </source>
</reference>
<dbReference type="PATRIC" id="fig|1136941.3.peg.431"/>
<keyword evidence="4" id="KW-1185">Reference proteome</keyword>
<accession>A0A0N9N963</accession>
<gene>
    <name evidence="3" type="ORF">ACH46_02155</name>
</gene>
<keyword evidence="1" id="KW-0472">Membrane</keyword>
<dbReference type="PANTHER" id="PTHR30590">
    <property type="entry name" value="INNER MEMBRANE PROTEIN"/>
    <property type="match status" value="1"/>
</dbReference>
<keyword evidence="1" id="KW-1133">Transmembrane helix</keyword>
<evidence type="ECO:0000256" key="1">
    <source>
        <dbReference type="SAM" id="Phobius"/>
    </source>
</evidence>